<name>A0A0E9RQB9_ANGAN</name>
<evidence type="ECO:0000256" key="1">
    <source>
        <dbReference type="SAM" id="MobiDB-lite"/>
    </source>
</evidence>
<proteinExistence type="predicted"/>
<reference evidence="2" key="2">
    <citation type="journal article" date="2015" name="Fish Shellfish Immunol.">
        <title>Early steps in the European eel (Anguilla anguilla)-Vibrio vulnificus interaction in the gills: Role of the RtxA13 toxin.</title>
        <authorList>
            <person name="Callol A."/>
            <person name="Pajuelo D."/>
            <person name="Ebbesson L."/>
            <person name="Teles M."/>
            <person name="MacKenzie S."/>
            <person name="Amaro C."/>
        </authorList>
    </citation>
    <scope>NUCLEOTIDE SEQUENCE</scope>
</reference>
<dbReference type="EMBL" id="GBXM01077560">
    <property type="protein sequence ID" value="JAH31017.1"/>
    <property type="molecule type" value="Transcribed_RNA"/>
</dbReference>
<reference evidence="2" key="1">
    <citation type="submission" date="2014-11" db="EMBL/GenBank/DDBJ databases">
        <authorList>
            <person name="Amaro Gonzalez C."/>
        </authorList>
    </citation>
    <scope>NUCLEOTIDE SEQUENCE</scope>
</reference>
<dbReference type="AlphaFoldDB" id="A0A0E9RQB9"/>
<protein>
    <submittedName>
        <fullName evidence="2">Uncharacterized protein</fullName>
    </submittedName>
</protein>
<evidence type="ECO:0000313" key="2">
    <source>
        <dbReference type="EMBL" id="JAH31017.1"/>
    </source>
</evidence>
<accession>A0A0E9RQB9</accession>
<feature type="compositionally biased region" description="Low complexity" evidence="1">
    <location>
        <begin position="10"/>
        <end position="20"/>
    </location>
</feature>
<sequence length="77" mass="8369">MIEPQGRKGSVSMRSKASSRSCCMSCPSYSSPSQPFICRLVKSISRSTFDRRPAAVGVFRNTLCARAFMVASSSARV</sequence>
<organism evidence="2">
    <name type="scientific">Anguilla anguilla</name>
    <name type="common">European freshwater eel</name>
    <name type="synonym">Muraena anguilla</name>
    <dbReference type="NCBI Taxonomy" id="7936"/>
    <lineage>
        <taxon>Eukaryota</taxon>
        <taxon>Metazoa</taxon>
        <taxon>Chordata</taxon>
        <taxon>Craniata</taxon>
        <taxon>Vertebrata</taxon>
        <taxon>Euteleostomi</taxon>
        <taxon>Actinopterygii</taxon>
        <taxon>Neopterygii</taxon>
        <taxon>Teleostei</taxon>
        <taxon>Anguilliformes</taxon>
        <taxon>Anguillidae</taxon>
        <taxon>Anguilla</taxon>
    </lineage>
</organism>
<feature type="region of interest" description="Disordered" evidence="1">
    <location>
        <begin position="1"/>
        <end position="20"/>
    </location>
</feature>